<organism evidence="1 2">
    <name type="scientific">Cupriavidus pinatubonensis</name>
    <dbReference type="NCBI Taxonomy" id="248026"/>
    <lineage>
        <taxon>Bacteria</taxon>
        <taxon>Pseudomonadati</taxon>
        <taxon>Pseudomonadota</taxon>
        <taxon>Betaproteobacteria</taxon>
        <taxon>Burkholderiales</taxon>
        <taxon>Burkholderiaceae</taxon>
        <taxon>Cupriavidus</taxon>
    </lineage>
</organism>
<keyword evidence="2" id="KW-1185">Reference proteome</keyword>
<evidence type="ECO:0008006" key="3">
    <source>
        <dbReference type="Google" id="ProtNLM"/>
    </source>
</evidence>
<dbReference type="EMBL" id="CAJZAF010000007">
    <property type="protein sequence ID" value="CAG9169821.1"/>
    <property type="molecule type" value="Genomic_DNA"/>
</dbReference>
<evidence type="ECO:0000313" key="2">
    <source>
        <dbReference type="Proteomes" id="UP000701702"/>
    </source>
</evidence>
<dbReference type="InterPro" id="IPR059220">
    <property type="entry name" value="AbiEi"/>
</dbReference>
<dbReference type="NCBIfam" id="NF047376">
    <property type="entry name" value="TAA_AbiEi"/>
    <property type="match status" value="1"/>
</dbReference>
<name>A0ABM8WQY7_9BURK</name>
<evidence type="ECO:0000313" key="1">
    <source>
        <dbReference type="EMBL" id="CAG9169821.1"/>
    </source>
</evidence>
<gene>
    <name evidence="1" type="ORF">LMG23994_01680</name>
</gene>
<accession>A0ABM8WQY7</accession>
<sequence length="182" mass="20631">MLVRELIAAMDRWDEAGIWAFTSGTLSLLFREDNRAMLKALARHQEAGLIQRVARGLYVNPRARSFPPDVLSALVPFLRPWDFNYLSLESALSEAGWISQIPSRLTLMTTGRSQTFETPYGTLEFIHTARKPETLTAELVDDSRRELPVATPPRALRDLKRVGRNLDLVMNMEHINATSHSN</sequence>
<reference evidence="1 2" key="1">
    <citation type="submission" date="2021-08" db="EMBL/GenBank/DDBJ databases">
        <authorList>
            <person name="Peeters C."/>
        </authorList>
    </citation>
    <scope>NUCLEOTIDE SEQUENCE [LARGE SCALE GENOMIC DNA]</scope>
    <source>
        <strain evidence="1 2">LMG 23994</strain>
    </source>
</reference>
<dbReference type="Proteomes" id="UP000701702">
    <property type="component" value="Unassembled WGS sequence"/>
</dbReference>
<proteinExistence type="predicted"/>
<dbReference type="RefSeq" id="WP_224001272.1">
    <property type="nucleotide sequence ID" value="NZ_CAJZAF010000007.1"/>
</dbReference>
<protein>
    <recommendedName>
        <fullName evidence="3">Transcriptional regulator, AbiEi antitoxin, Type IV TA system</fullName>
    </recommendedName>
</protein>
<comment type="caution">
    <text evidence="1">The sequence shown here is derived from an EMBL/GenBank/DDBJ whole genome shotgun (WGS) entry which is preliminary data.</text>
</comment>